<dbReference type="InterPro" id="IPR016135">
    <property type="entry name" value="UBQ-conjugating_enzyme/RWD"/>
</dbReference>
<dbReference type="CDD" id="cd23821">
    <property type="entry name" value="RWD_IMPACT"/>
    <property type="match status" value="1"/>
</dbReference>
<dbReference type="InterPro" id="IPR006575">
    <property type="entry name" value="RWD_dom"/>
</dbReference>
<evidence type="ECO:0000256" key="3">
    <source>
        <dbReference type="ARBA" id="ARBA00022490"/>
    </source>
</evidence>
<dbReference type="GO" id="GO:0006446">
    <property type="term" value="P:regulation of translational initiation"/>
    <property type="evidence" value="ECO:0007669"/>
    <property type="project" value="TreeGrafter"/>
</dbReference>
<dbReference type="AlphaFoldDB" id="A0A813YFG1"/>
<comment type="caution">
    <text evidence="8">The sequence shown here is derived from an EMBL/GenBank/DDBJ whole genome shotgun (WGS) entry which is preliminary data.</text>
</comment>
<feature type="domain" description="RWD" evidence="7">
    <location>
        <begin position="11"/>
        <end position="127"/>
    </location>
</feature>
<dbReference type="SUPFAM" id="SSF54211">
    <property type="entry name" value="Ribosomal protein S5 domain 2-like"/>
    <property type="match status" value="1"/>
</dbReference>
<dbReference type="Gene3D" id="3.30.230.30">
    <property type="entry name" value="Impact, N-terminal domain"/>
    <property type="match status" value="1"/>
</dbReference>
<dbReference type="EMBL" id="CAJNOJ010000029">
    <property type="protein sequence ID" value="CAF0883330.1"/>
    <property type="molecule type" value="Genomic_DNA"/>
</dbReference>
<keyword evidence="6" id="KW-0346">Stress response</keyword>
<dbReference type="PROSITE" id="PS50908">
    <property type="entry name" value="RWD"/>
    <property type="match status" value="1"/>
</dbReference>
<protein>
    <recommendedName>
        <fullName evidence="7">RWD domain-containing protein</fullName>
    </recommendedName>
</protein>
<evidence type="ECO:0000259" key="7">
    <source>
        <dbReference type="PROSITE" id="PS50908"/>
    </source>
</evidence>
<dbReference type="Proteomes" id="UP000663852">
    <property type="component" value="Unassembled WGS sequence"/>
</dbReference>
<evidence type="ECO:0000256" key="4">
    <source>
        <dbReference type="ARBA" id="ARBA00022491"/>
    </source>
</evidence>
<evidence type="ECO:0000256" key="1">
    <source>
        <dbReference type="ARBA" id="ARBA00004496"/>
    </source>
</evidence>
<keyword evidence="5" id="KW-0810">Translation regulation</keyword>
<dbReference type="OrthoDB" id="69641at2759"/>
<evidence type="ECO:0000256" key="6">
    <source>
        <dbReference type="ARBA" id="ARBA00023016"/>
    </source>
</evidence>
<dbReference type="PANTHER" id="PTHR16301:SF25">
    <property type="entry name" value="PROTEIN IMPACT"/>
    <property type="match status" value="1"/>
</dbReference>
<evidence type="ECO:0000313" key="8">
    <source>
        <dbReference type="EMBL" id="CAF0883330.1"/>
    </source>
</evidence>
<dbReference type="InterPro" id="IPR001498">
    <property type="entry name" value="Impact_N"/>
</dbReference>
<comment type="subcellular location">
    <subcellularLocation>
        <location evidence="1">Cytoplasm</location>
    </subcellularLocation>
</comment>
<evidence type="ECO:0000256" key="5">
    <source>
        <dbReference type="ARBA" id="ARBA00022845"/>
    </source>
</evidence>
<evidence type="ECO:0000256" key="2">
    <source>
        <dbReference type="ARBA" id="ARBA00007665"/>
    </source>
</evidence>
<dbReference type="PANTHER" id="PTHR16301">
    <property type="entry name" value="IMPACT-RELATED"/>
    <property type="match status" value="1"/>
</dbReference>
<sequence>MTEEWVQLQAEEIEALNSIFDPKQWKRDENDSRRTYILTVDHRPERAISLEVTFVDGYPIDVPMVYNIRGPWLRGEERKQLTAVLEDVYMYVYSVSLFGMNVFDRDNIGKPIVFLWADALRDFVDRTSDKHENDTSQISELIDTQSVSTVDKSSSEKEIVVPPIYSDESFEDRKSVFQAHLSPVHSKEEVHLVLNKLKENKKIANATHNIYAYRIWDDKRNIIMADCDDDGETAASSRMLHLMDISEVRNVLVVVSRWYGGIQLHNDRFKHINNACRTILLNHGYIKKTSDGTKCKSNK</sequence>
<organism evidence="8 9">
    <name type="scientific">Adineta ricciae</name>
    <name type="common">Rotifer</name>
    <dbReference type="NCBI Taxonomy" id="249248"/>
    <lineage>
        <taxon>Eukaryota</taxon>
        <taxon>Metazoa</taxon>
        <taxon>Spiralia</taxon>
        <taxon>Gnathifera</taxon>
        <taxon>Rotifera</taxon>
        <taxon>Eurotatoria</taxon>
        <taxon>Bdelloidea</taxon>
        <taxon>Adinetida</taxon>
        <taxon>Adinetidae</taxon>
        <taxon>Adineta</taxon>
    </lineage>
</organism>
<accession>A0A813YFG1</accession>
<comment type="similarity">
    <text evidence="2">Belongs to the IMPACT family.</text>
</comment>
<dbReference type="Pfam" id="PF05773">
    <property type="entry name" value="RWD"/>
    <property type="match status" value="1"/>
</dbReference>
<dbReference type="InterPro" id="IPR023582">
    <property type="entry name" value="Impact"/>
</dbReference>
<keyword evidence="4" id="KW-0678">Repressor</keyword>
<dbReference type="InterPro" id="IPR020568">
    <property type="entry name" value="Ribosomal_Su5_D2-typ_SF"/>
</dbReference>
<evidence type="ECO:0000313" key="9">
    <source>
        <dbReference type="Proteomes" id="UP000663852"/>
    </source>
</evidence>
<dbReference type="SUPFAM" id="SSF54495">
    <property type="entry name" value="UBC-like"/>
    <property type="match status" value="1"/>
</dbReference>
<proteinExistence type="inferred from homology"/>
<dbReference type="Pfam" id="PF01205">
    <property type="entry name" value="Impact_N"/>
    <property type="match status" value="1"/>
</dbReference>
<keyword evidence="3" id="KW-0963">Cytoplasm</keyword>
<name>A0A813YFG1_ADIRI</name>
<reference evidence="8" key="1">
    <citation type="submission" date="2021-02" db="EMBL/GenBank/DDBJ databases">
        <authorList>
            <person name="Nowell W R."/>
        </authorList>
    </citation>
    <scope>NUCLEOTIDE SEQUENCE</scope>
</reference>
<gene>
    <name evidence="8" type="ORF">EDS130_LOCUS8903</name>
</gene>
<dbReference type="Gene3D" id="3.10.110.10">
    <property type="entry name" value="Ubiquitin Conjugating Enzyme"/>
    <property type="match status" value="1"/>
</dbReference>
<dbReference type="GO" id="GO:0140469">
    <property type="term" value="P:GCN2-mediated signaling"/>
    <property type="evidence" value="ECO:0007669"/>
    <property type="project" value="TreeGrafter"/>
</dbReference>
<dbReference type="GO" id="GO:0005737">
    <property type="term" value="C:cytoplasm"/>
    <property type="evidence" value="ECO:0007669"/>
    <property type="project" value="UniProtKB-SubCell"/>
</dbReference>
<dbReference type="InterPro" id="IPR036956">
    <property type="entry name" value="Impact_N_sf"/>
</dbReference>